<accession>A0A251UY07</accession>
<name>A0A251UY07_HELAN</name>
<dbReference type="Proteomes" id="UP000215914">
    <property type="component" value="Chromosome 4"/>
</dbReference>
<reference evidence="2" key="1">
    <citation type="journal article" date="2017" name="Nature">
        <title>The sunflower genome provides insights into oil metabolism, flowering and Asterid evolution.</title>
        <authorList>
            <person name="Badouin H."/>
            <person name="Gouzy J."/>
            <person name="Grassa C.J."/>
            <person name="Murat F."/>
            <person name="Staton S.E."/>
            <person name="Cottret L."/>
            <person name="Lelandais-Briere C."/>
            <person name="Owens G.L."/>
            <person name="Carrere S."/>
            <person name="Mayjonade B."/>
            <person name="Legrand L."/>
            <person name="Gill N."/>
            <person name="Kane N.C."/>
            <person name="Bowers J.E."/>
            <person name="Hubner S."/>
            <person name="Bellec A."/>
            <person name="Berard A."/>
            <person name="Berges H."/>
            <person name="Blanchet N."/>
            <person name="Boniface M.C."/>
            <person name="Brunel D."/>
            <person name="Catrice O."/>
            <person name="Chaidir N."/>
            <person name="Claudel C."/>
            <person name="Donnadieu C."/>
            <person name="Faraut T."/>
            <person name="Fievet G."/>
            <person name="Helmstetter N."/>
            <person name="King M."/>
            <person name="Knapp S.J."/>
            <person name="Lai Z."/>
            <person name="Le Paslier M.C."/>
            <person name="Lippi Y."/>
            <person name="Lorenzon L."/>
            <person name="Mandel J.R."/>
            <person name="Marage G."/>
            <person name="Marchand G."/>
            <person name="Marquand E."/>
            <person name="Bret-Mestries E."/>
            <person name="Morien E."/>
            <person name="Nambeesan S."/>
            <person name="Nguyen T."/>
            <person name="Pegot-Espagnet P."/>
            <person name="Pouilly N."/>
            <person name="Raftis F."/>
            <person name="Sallet E."/>
            <person name="Schiex T."/>
            <person name="Thomas J."/>
            <person name="Vandecasteele C."/>
            <person name="Vares D."/>
            <person name="Vear F."/>
            <person name="Vautrin S."/>
            <person name="Crespi M."/>
            <person name="Mangin B."/>
            <person name="Burke J.M."/>
            <person name="Salse J."/>
            <person name="Munos S."/>
            <person name="Vincourt P."/>
            <person name="Rieseberg L.H."/>
            <person name="Langlade N.B."/>
        </authorList>
    </citation>
    <scope>NUCLEOTIDE SEQUENCE [LARGE SCALE GENOMIC DNA]</scope>
    <source>
        <strain evidence="2">cv. SF193</strain>
    </source>
</reference>
<protein>
    <submittedName>
        <fullName evidence="1">Uncharacterized protein</fullName>
    </submittedName>
</protein>
<dbReference type="EMBL" id="CM007893">
    <property type="protein sequence ID" value="OTG27923.1"/>
    <property type="molecule type" value="Genomic_DNA"/>
</dbReference>
<keyword evidence="2" id="KW-1185">Reference proteome</keyword>
<evidence type="ECO:0000313" key="2">
    <source>
        <dbReference type="Proteomes" id="UP000215914"/>
    </source>
</evidence>
<gene>
    <name evidence="1" type="ORF">HannXRQ_Chr04g0105421</name>
</gene>
<sequence>MEPMLELGRSRMNNIFTDSSTEANGSKVNMEPMLELGRSRYYTDFFYHYRR</sequence>
<dbReference type="AlphaFoldDB" id="A0A251UY07"/>
<proteinExistence type="predicted"/>
<evidence type="ECO:0000313" key="1">
    <source>
        <dbReference type="EMBL" id="OTG27923.1"/>
    </source>
</evidence>
<dbReference type="InParanoid" id="A0A251UY07"/>
<organism evidence="1 2">
    <name type="scientific">Helianthus annuus</name>
    <name type="common">Common sunflower</name>
    <dbReference type="NCBI Taxonomy" id="4232"/>
    <lineage>
        <taxon>Eukaryota</taxon>
        <taxon>Viridiplantae</taxon>
        <taxon>Streptophyta</taxon>
        <taxon>Embryophyta</taxon>
        <taxon>Tracheophyta</taxon>
        <taxon>Spermatophyta</taxon>
        <taxon>Magnoliopsida</taxon>
        <taxon>eudicotyledons</taxon>
        <taxon>Gunneridae</taxon>
        <taxon>Pentapetalae</taxon>
        <taxon>asterids</taxon>
        <taxon>campanulids</taxon>
        <taxon>Asterales</taxon>
        <taxon>Asteraceae</taxon>
        <taxon>Asteroideae</taxon>
        <taxon>Heliantheae alliance</taxon>
        <taxon>Heliantheae</taxon>
        <taxon>Helianthus</taxon>
    </lineage>
</organism>